<feature type="transmembrane region" description="Helical" evidence="6">
    <location>
        <begin position="174"/>
        <end position="195"/>
    </location>
</feature>
<name>A0A8H7WHT9_9HELO</name>
<evidence type="ECO:0000256" key="3">
    <source>
        <dbReference type="ARBA" id="ARBA00022989"/>
    </source>
</evidence>
<sequence>MGSLITTDNGSRQITFLVVMSVFLFISYVTVALRLYCRHFYLKIVGVDDWIMLGALCATTGLAIMNGFHVSLGTGRHLDDLPLLEILIPTLKHWYAYQIVYPFVLYLVKLSILALYYRILTQKNFRLWVWIVMGVITTQTIVVMFVQAFECRSHPQNAWSPTFPQGCNDVAASYYSMSTINVVTDVIILVMPLPTLAKLHINARRKLALVGIFSTGGVAILASCLRFYALHVYAVTKDPSYDAIYILLWSQIEVNLAIISASAPALRPLFRKTFAGSSDRSKYAQGYGYGQRSQLGDTRGAVELRSYTGKNETMVKTAMDDNSSQEHILEDGQDRNGIRKTVETRVFREDQDQAL</sequence>
<protein>
    <recommendedName>
        <fullName evidence="7">Rhodopsin domain-containing protein</fullName>
    </recommendedName>
</protein>
<evidence type="ECO:0000256" key="2">
    <source>
        <dbReference type="ARBA" id="ARBA00022692"/>
    </source>
</evidence>
<keyword evidence="4 6" id="KW-0472">Membrane</keyword>
<dbReference type="GO" id="GO:0016020">
    <property type="term" value="C:membrane"/>
    <property type="evidence" value="ECO:0007669"/>
    <property type="project" value="UniProtKB-SubCell"/>
</dbReference>
<dbReference type="AlphaFoldDB" id="A0A8H7WHT9"/>
<comment type="similarity">
    <text evidence="5">Belongs to the SAT4 family.</text>
</comment>
<gene>
    <name evidence="8" type="ORF">IFR04_001712</name>
</gene>
<keyword evidence="3 6" id="KW-1133">Transmembrane helix</keyword>
<keyword evidence="2 6" id="KW-0812">Transmembrane</keyword>
<feature type="transmembrane region" description="Helical" evidence="6">
    <location>
        <begin position="94"/>
        <end position="115"/>
    </location>
</feature>
<accession>A0A8H7WHT9</accession>
<evidence type="ECO:0000259" key="7">
    <source>
        <dbReference type="Pfam" id="PF20684"/>
    </source>
</evidence>
<dbReference type="PANTHER" id="PTHR33048:SF123">
    <property type="entry name" value="INTEGRAL MEMBRANE PROTEIN"/>
    <property type="match status" value="1"/>
</dbReference>
<evidence type="ECO:0000256" key="5">
    <source>
        <dbReference type="ARBA" id="ARBA00038359"/>
    </source>
</evidence>
<comment type="caution">
    <text evidence="8">The sequence shown here is derived from an EMBL/GenBank/DDBJ whole genome shotgun (WGS) entry which is preliminary data.</text>
</comment>
<dbReference type="OrthoDB" id="444631at2759"/>
<dbReference type="Proteomes" id="UP000664132">
    <property type="component" value="Unassembled WGS sequence"/>
</dbReference>
<dbReference type="EMBL" id="JAFJYH010000013">
    <property type="protein sequence ID" value="KAG4425145.1"/>
    <property type="molecule type" value="Genomic_DNA"/>
</dbReference>
<feature type="transmembrane region" description="Helical" evidence="6">
    <location>
        <begin position="243"/>
        <end position="266"/>
    </location>
</feature>
<reference evidence="8" key="1">
    <citation type="submission" date="2021-02" db="EMBL/GenBank/DDBJ databases">
        <title>Genome sequence Cadophora malorum strain M34.</title>
        <authorList>
            <person name="Stefanovic E."/>
            <person name="Vu D."/>
            <person name="Scully C."/>
            <person name="Dijksterhuis J."/>
            <person name="Roader J."/>
            <person name="Houbraken J."/>
        </authorList>
    </citation>
    <scope>NUCLEOTIDE SEQUENCE</scope>
    <source>
        <strain evidence="8">M34</strain>
    </source>
</reference>
<feature type="domain" description="Rhodopsin" evidence="7">
    <location>
        <begin position="33"/>
        <end position="272"/>
    </location>
</feature>
<evidence type="ECO:0000256" key="1">
    <source>
        <dbReference type="ARBA" id="ARBA00004141"/>
    </source>
</evidence>
<dbReference type="PANTHER" id="PTHR33048">
    <property type="entry name" value="PTH11-LIKE INTEGRAL MEMBRANE PROTEIN (AFU_ORTHOLOGUE AFUA_5G11245)"/>
    <property type="match status" value="1"/>
</dbReference>
<evidence type="ECO:0000256" key="4">
    <source>
        <dbReference type="ARBA" id="ARBA00023136"/>
    </source>
</evidence>
<feature type="transmembrane region" description="Helical" evidence="6">
    <location>
        <begin position="127"/>
        <end position="149"/>
    </location>
</feature>
<proteinExistence type="inferred from homology"/>
<keyword evidence="9" id="KW-1185">Reference proteome</keyword>
<feature type="transmembrane region" description="Helical" evidence="6">
    <location>
        <begin position="49"/>
        <end position="74"/>
    </location>
</feature>
<evidence type="ECO:0000313" key="8">
    <source>
        <dbReference type="EMBL" id="KAG4425145.1"/>
    </source>
</evidence>
<dbReference type="InterPro" id="IPR052337">
    <property type="entry name" value="SAT4-like"/>
</dbReference>
<dbReference type="InterPro" id="IPR049326">
    <property type="entry name" value="Rhodopsin_dom_fungi"/>
</dbReference>
<dbReference type="Pfam" id="PF20684">
    <property type="entry name" value="Fung_rhodopsin"/>
    <property type="match status" value="1"/>
</dbReference>
<feature type="transmembrane region" description="Helical" evidence="6">
    <location>
        <begin position="14"/>
        <end position="37"/>
    </location>
</feature>
<evidence type="ECO:0000313" key="9">
    <source>
        <dbReference type="Proteomes" id="UP000664132"/>
    </source>
</evidence>
<comment type="subcellular location">
    <subcellularLocation>
        <location evidence="1">Membrane</location>
        <topology evidence="1">Multi-pass membrane protein</topology>
    </subcellularLocation>
</comment>
<organism evidence="8 9">
    <name type="scientific">Cadophora malorum</name>
    <dbReference type="NCBI Taxonomy" id="108018"/>
    <lineage>
        <taxon>Eukaryota</taxon>
        <taxon>Fungi</taxon>
        <taxon>Dikarya</taxon>
        <taxon>Ascomycota</taxon>
        <taxon>Pezizomycotina</taxon>
        <taxon>Leotiomycetes</taxon>
        <taxon>Helotiales</taxon>
        <taxon>Ploettnerulaceae</taxon>
        <taxon>Cadophora</taxon>
    </lineage>
</organism>
<feature type="transmembrane region" description="Helical" evidence="6">
    <location>
        <begin position="207"/>
        <end position="231"/>
    </location>
</feature>
<evidence type="ECO:0000256" key="6">
    <source>
        <dbReference type="SAM" id="Phobius"/>
    </source>
</evidence>